<evidence type="ECO:0000313" key="3">
    <source>
        <dbReference type="Proteomes" id="UP000273083"/>
    </source>
</evidence>
<feature type="transmembrane region" description="Helical" evidence="1">
    <location>
        <begin position="402"/>
        <end position="422"/>
    </location>
</feature>
<feature type="transmembrane region" description="Helical" evidence="1">
    <location>
        <begin position="373"/>
        <end position="390"/>
    </location>
</feature>
<sequence>MFEIKDFLDKMFLNYKIKNQSESIYSYKIAIEATDVILSAYADLDYLLSELPYRDHICFSMHINNAEPETITSYDLDRSDFINKFIDLITYHKDILFEEGDIYNCNITINKSESSDAISIYYLKLFINYLDSLSIDDLNNLISSLENNNTVINFNLINDNINFYTQKFNFYFDVKNRRCCRISKFDEILSNSREIVNFVGYNNFKLIPDYFYLVKRSNRDDYNKWFDKLSIIISFCYLTNLIEYNKYEHKIDYKLNGYKTIFGSIDLKKHYKIEHLAVNQYFKIYNWVYSDSHITDKIGLARNILSIHINNYNIFCLKDDLFTSINACYDIYLKENFDKYIEVKNNVVTLLNDMSQKTAETAESFSNKIRNNFIAYITFFASTIIMNTISTGKIENIFTKDIATISNAFIVISFIYFILSLYEYISLYKRFKKNYDRQKNYYNDILSIAELTKIFNEDKPHIEDCTYLKHIGRLYSILWLASLIILFVVIRILTIK</sequence>
<feature type="transmembrane region" description="Helical" evidence="1">
    <location>
        <begin position="474"/>
        <end position="493"/>
    </location>
</feature>
<evidence type="ECO:0000256" key="1">
    <source>
        <dbReference type="SAM" id="Phobius"/>
    </source>
</evidence>
<dbReference type="RefSeq" id="WP_123610014.1">
    <property type="nucleotide sequence ID" value="NZ_RJVG01000008.1"/>
</dbReference>
<dbReference type="EMBL" id="RJVG01000008">
    <property type="protein sequence ID" value="ROR26294.1"/>
    <property type="molecule type" value="Genomic_DNA"/>
</dbReference>
<proteinExistence type="predicted"/>
<dbReference type="OrthoDB" id="2972222at2"/>
<keyword evidence="1" id="KW-0812">Transmembrane</keyword>
<reference evidence="2 3" key="1">
    <citation type="submission" date="2018-11" db="EMBL/GenBank/DDBJ databases">
        <title>Genomic Encyclopedia of Type Strains, Phase IV (KMG-IV): sequencing the most valuable type-strain genomes for metagenomic binning, comparative biology and taxonomic classification.</title>
        <authorList>
            <person name="Goeker M."/>
        </authorList>
    </citation>
    <scope>NUCLEOTIDE SEQUENCE [LARGE SCALE GENOMIC DNA]</scope>
    <source>
        <strain evidence="2 3">DSM 26537</strain>
    </source>
</reference>
<name>A0A3N1XHY2_9FIRM</name>
<organism evidence="2 3">
    <name type="scientific">Mobilisporobacter senegalensis</name>
    <dbReference type="NCBI Taxonomy" id="1329262"/>
    <lineage>
        <taxon>Bacteria</taxon>
        <taxon>Bacillati</taxon>
        <taxon>Bacillota</taxon>
        <taxon>Clostridia</taxon>
        <taxon>Lachnospirales</taxon>
        <taxon>Lachnospiraceae</taxon>
        <taxon>Mobilisporobacter</taxon>
    </lineage>
</organism>
<keyword evidence="3" id="KW-1185">Reference proteome</keyword>
<dbReference type="Proteomes" id="UP000273083">
    <property type="component" value="Unassembled WGS sequence"/>
</dbReference>
<protein>
    <submittedName>
        <fullName evidence="2">Uncharacterized protein</fullName>
    </submittedName>
</protein>
<comment type="caution">
    <text evidence="2">The sequence shown here is derived from an EMBL/GenBank/DDBJ whole genome shotgun (WGS) entry which is preliminary data.</text>
</comment>
<keyword evidence="1" id="KW-1133">Transmembrane helix</keyword>
<keyword evidence="1" id="KW-0472">Membrane</keyword>
<dbReference type="AlphaFoldDB" id="A0A3N1XHY2"/>
<gene>
    <name evidence="2" type="ORF">EDD66_10816</name>
</gene>
<accession>A0A3N1XHY2</accession>
<evidence type="ECO:0000313" key="2">
    <source>
        <dbReference type="EMBL" id="ROR26294.1"/>
    </source>
</evidence>